<accession>A0ABV2J0G8</accession>
<dbReference type="Proteomes" id="UP001549047">
    <property type="component" value="Unassembled WGS sequence"/>
</dbReference>
<keyword evidence="4" id="KW-1185">Reference proteome</keyword>
<keyword evidence="2" id="KW-1133">Transmembrane helix</keyword>
<dbReference type="RefSeq" id="WP_354556738.1">
    <property type="nucleotide sequence ID" value="NZ_JBEPMB010000003.1"/>
</dbReference>
<evidence type="ECO:0000313" key="4">
    <source>
        <dbReference type="Proteomes" id="UP001549047"/>
    </source>
</evidence>
<comment type="caution">
    <text evidence="3">The sequence shown here is derived from an EMBL/GenBank/DDBJ whole genome shotgun (WGS) entry which is preliminary data.</text>
</comment>
<keyword evidence="2" id="KW-0812">Transmembrane</keyword>
<protein>
    <submittedName>
        <fullName evidence="3">Branched-subunit amino acid ABC-type transport system permease component</fullName>
    </submittedName>
</protein>
<reference evidence="3 4" key="1">
    <citation type="submission" date="2024-06" db="EMBL/GenBank/DDBJ databases">
        <title>Genomic Encyclopedia of Type Strains, Phase IV (KMG-IV): sequencing the most valuable type-strain genomes for metagenomic binning, comparative biology and taxonomic classification.</title>
        <authorList>
            <person name="Goeker M."/>
        </authorList>
    </citation>
    <scope>NUCLEOTIDE SEQUENCE [LARGE SCALE GENOMIC DNA]</scope>
    <source>
        <strain evidence="3 4">DSM 29780</strain>
    </source>
</reference>
<feature type="region of interest" description="Disordered" evidence="1">
    <location>
        <begin position="53"/>
        <end position="73"/>
    </location>
</feature>
<evidence type="ECO:0000313" key="3">
    <source>
        <dbReference type="EMBL" id="MET3614230.1"/>
    </source>
</evidence>
<evidence type="ECO:0000256" key="1">
    <source>
        <dbReference type="SAM" id="MobiDB-lite"/>
    </source>
</evidence>
<dbReference type="EMBL" id="JBEPMB010000003">
    <property type="protein sequence ID" value="MET3614230.1"/>
    <property type="molecule type" value="Genomic_DNA"/>
</dbReference>
<sequence>MPFMAVVGYVLQRFLLNHTMGGDLLPPLLLTFGLSVIIRNALLMGYSADPQKPVSRPALRKDGERDRFSGVRS</sequence>
<name>A0ABV2J0G8_9HYPH</name>
<evidence type="ECO:0000256" key="2">
    <source>
        <dbReference type="SAM" id="Phobius"/>
    </source>
</evidence>
<proteinExistence type="predicted"/>
<organism evidence="3 4">
    <name type="scientific">Rhizobium aquaticum</name>
    <dbReference type="NCBI Taxonomy" id="1549636"/>
    <lineage>
        <taxon>Bacteria</taxon>
        <taxon>Pseudomonadati</taxon>
        <taxon>Pseudomonadota</taxon>
        <taxon>Alphaproteobacteria</taxon>
        <taxon>Hyphomicrobiales</taxon>
        <taxon>Rhizobiaceae</taxon>
        <taxon>Rhizobium/Agrobacterium group</taxon>
        <taxon>Rhizobium</taxon>
    </lineage>
</organism>
<feature type="compositionally biased region" description="Basic and acidic residues" evidence="1">
    <location>
        <begin position="59"/>
        <end position="73"/>
    </location>
</feature>
<gene>
    <name evidence="3" type="ORF">ABID16_002567</name>
</gene>
<keyword evidence="2" id="KW-0472">Membrane</keyword>
<feature type="transmembrane region" description="Helical" evidence="2">
    <location>
        <begin position="24"/>
        <end position="46"/>
    </location>
</feature>